<accession>A0ABY7S274</accession>
<evidence type="ECO:0008006" key="3">
    <source>
        <dbReference type="Google" id="ProtNLM"/>
    </source>
</evidence>
<protein>
    <recommendedName>
        <fullName evidence="3">DUF5655 domain-containing protein</fullName>
    </recommendedName>
</protein>
<dbReference type="EMBL" id="CP116221">
    <property type="protein sequence ID" value="WCO03490.1"/>
    <property type="molecule type" value="Genomic_DNA"/>
</dbReference>
<dbReference type="Gene3D" id="3.40.1350.10">
    <property type="match status" value="1"/>
</dbReference>
<proteinExistence type="predicted"/>
<name>A0ABY7S274_9FLAO</name>
<gene>
    <name evidence="1" type="ORF">MUN68_008270</name>
</gene>
<dbReference type="InterPro" id="IPR011856">
    <property type="entry name" value="tRNA_endonuc-like_dom_sf"/>
</dbReference>
<organism evidence="1 2">
    <name type="scientific">Psychroserpens ponticola</name>
    <dbReference type="NCBI Taxonomy" id="2932268"/>
    <lineage>
        <taxon>Bacteria</taxon>
        <taxon>Pseudomonadati</taxon>
        <taxon>Bacteroidota</taxon>
        <taxon>Flavobacteriia</taxon>
        <taxon>Flavobacteriales</taxon>
        <taxon>Flavobacteriaceae</taxon>
        <taxon>Psychroserpens</taxon>
    </lineage>
</organism>
<evidence type="ECO:0000313" key="1">
    <source>
        <dbReference type="EMBL" id="WCO03490.1"/>
    </source>
</evidence>
<keyword evidence="2" id="KW-1185">Reference proteome</keyword>
<dbReference type="Proteomes" id="UP001202717">
    <property type="component" value="Chromosome"/>
</dbReference>
<reference evidence="1 2" key="1">
    <citation type="submission" date="2023-01" db="EMBL/GenBank/DDBJ databases">
        <title>Psychroserpens ponticola sp. nov., isolated from seawater.</title>
        <authorList>
            <person name="Kristyanto S."/>
            <person name="Jung J."/>
            <person name="Kim J.M."/>
            <person name="Jeon C.O."/>
        </authorList>
    </citation>
    <scope>NUCLEOTIDE SEQUENCE [LARGE SCALE GENOMIC DNA]</scope>
    <source>
        <strain evidence="1 2">MSW6</strain>
    </source>
</reference>
<sequence length="288" mass="33785">MSKLEFTFAEKLSLKNSPDFNEDWLQNKIAENPQILGLGELDLIERERKHKSGRLDLLLADTQNEKRYEVEIMLGELDASHIIRCLEYWDIEKKRYPHYEHCAVIVAEDITSRFLNVLSLFNGHIPLIAIQLNALKVGNKIVLDFVTVMNQFALRRDDTVEAKLVETNRDYWNKRATKKTVEIVDKLLEILNSNLDSSQQLNYNKYYIGLNDGFKSRNFIHFKPKKQFTHIYFELMNKEEWIEKLDDLGITSTANKRNLQVTVTPKQVTDNINILTELIKESVEFYNN</sequence>
<dbReference type="RefSeq" id="WP_249997380.1">
    <property type="nucleotide sequence ID" value="NZ_CP116221.1"/>
</dbReference>
<evidence type="ECO:0000313" key="2">
    <source>
        <dbReference type="Proteomes" id="UP001202717"/>
    </source>
</evidence>